<name>A0A0D0DPQ7_9AGAM</name>
<dbReference type="InParanoid" id="A0A0D0DPQ7"/>
<organism evidence="2 3">
    <name type="scientific">Paxillus rubicundulus Ve08.2h10</name>
    <dbReference type="NCBI Taxonomy" id="930991"/>
    <lineage>
        <taxon>Eukaryota</taxon>
        <taxon>Fungi</taxon>
        <taxon>Dikarya</taxon>
        <taxon>Basidiomycota</taxon>
        <taxon>Agaricomycotina</taxon>
        <taxon>Agaricomycetes</taxon>
        <taxon>Agaricomycetidae</taxon>
        <taxon>Boletales</taxon>
        <taxon>Paxilineae</taxon>
        <taxon>Paxillaceae</taxon>
        <taxon>Paxillus</taxon>
    </lineage>
</organism>
<dbReference type="Gene3D" id="3.30.420.10">
    <property type="entry name" value="Ribonuclease H-like superfamily/Ribonuclease H"/>
    <property type="match status" value="1"/>
</dbReference>
<dbReference type="EMBL" id="KN825885">
    <property type="protein sequence ID" value="KIK81000.1"/>
    <property type="molecule type" value="Genomic_DNA"/>
</dbReference>
<dbReference type="GO" id="GO:0003676">
    <property type="term" value="F:nucleic acid binding"/>
    <property type="evidence" value="ECO:0007669"/>
    <property type="project" value="InterPro"/>
</dbReference>
<feature type="non-terminal residue" evidence="2">
    <location>
        <position position="1"/>
    </location>
</feature>
<reference evidence="2 3" key="1">
    <citation type="submission" date="2014-04" db="EMBL/GenBank/DDBJ databases">
        <authorList>
            <consortium name="DOE Joint Genome Institute"/>
            <person name="Kuo A."/>
            <person name="Kohler A."/>
            <person name="Jargeat P."/>
            <person name="Nagy L.G."/>
            <person name="Floudas D."/>
            <person name="Copeland A."/>
            <person name="Barry K.W."/>
            <person name="Cichocki N."/>
            <person name="Veneault-Fourrey C."/>
            <person name="LaButti K."/>
            <person name="Lindquist E.A."/>
            <person name="Lipzen A."/>
            <person name="Lundell T."/>
            <person name="Morin E."/>
            <person name="Murat C."/>
            <person name="Sun H."/>
            <person name="Tunlid A."/>
            <person name="Henrissat B."/>
            <person name="Grigoriev I.V."/>
            <person name="Hibbett D.S."/>
            <person name="Martin F."/>
            <person name="Nordberg H.P."/>
            <person name="Cantor M.N."/>
            <person name="Hua S.X."/>
        </authorList>
    </citation>
    <scope>NUCLEOTIDE SEQUENCE [LARGE SCALE GENOMIC DNA]</scope>
    <source>
        <strain evidence="2 3">Ve08.2h10</strain>
    </source>
</reference>
<reference evidence="3" key="2">
    <citation type="submission" date="2015-01" db="EMBL/GenBank/DDBJ databases">
        <title>Evolutionary Origins and Diversification of the Mycorrhizal Mutualists.</title>
        <authorList>
            <consortium name="DOE Joint Genome Institute"/>
            <consortium name="Mycorrhizal Genomics Consortium"/>
            <person name="Kohler A."/>
            <person name="Kuo A."/>
            <person name="Nagy L.G."/>
            <person name="Floudas D."/>
            <person name="Copeland A."/>
            <person name="Barry K.W."/>
            <person name="Cichocki N."/>
            <person name="Veneault-Fourrey C."/>
            <person name="LaButti K."/>
            <person name="Lindquist E.A."/>
            <person name="Lipzen A."/>
            <person name="Lundell T."/>
            <person name="Morin E."/>
            <person name="Murat C."/>
            <person name="Riley R."/>
            <person name="Ohm R."/>
            <person name="Sun H."/>
            <person name="Tunlid A."/>
            <person name="Henrissat B."/>
            <person name="Grigoriev I.V."/>
            <person name="Hibbett D.S."/>
            <person name="Martin F."/>
        </authorList>
    </citation>
    <scope>NUCLEOTIDE SEQUENCE [LARGE SCALE GENOMIC DNA]</scope>
    <source>
        <strain evidence="3">Ve08.2h10</strain>
    </source>
</reference>
<dbReference type="PANTHER" id="PTHR37984:SF15">
    <property type="entry name" value="INTEGRASE CATALYTIC DOMAIN-CONTAINING PROTEIN"/>
    <property type="match status" value="1"/>
</dbReference>
<protein>
    <recommendedName>
        <fullName evidence="1">Integrase zinc-binding domain-containing protein</fullName>
    </recommendedName>
</protein>
<evidence type="ECO:0000259" key="1">
    <source>
        <dbReference type="Pfam" id="PF17921"/>
    </source>
</evidence>
<dbReference type="InterPro" id="IPR036397">
    <property type="entry name" value="RNaseH_sf"/>
</dbReference>
<dbReference type="HOGENOM" id="CLU_000384_22_0_1"/>
<dbReference type="OrthoDB" id="444848at2759"/>
<dbReference type="Proteomes" id="UP000054538">
    <property type="component" value="Unassembled WGS sequence"/>
</dbReference>
<dbReference type="STRING" id="930991.A0A0D0DPQ7"/>
<dbReference type="SUPFAM" id="SSF53098">
    <property type="entry name" value="Ribonuclease H-like"/>
    <property type="match status" value="1"/>
</dbReference>
<dbReference type="InterPro" id="IPR012337">
    <property type="entry name" value="RNaseH-like_sf"/>
</dbReference>
<dbReference type="InterPro" id="IPR050951">
    <property type="entry name" value="Retrovirus_Pol_polyprotein"/>
</dbReference>
<keyword evidence="3" id="KW-1185">Reference proteome</keyword>
<dbReference type="Gene3D" id="1.10.340.70">
    <property type="match status" value="1"/>
</dbReference>
<gene>
    <name evidence="2" type="ORF">PAXRUDRAFT_157101</name>
</gene>
<evidence type="ECO:0000313" key="2">
    <source>
        <dbReference type="EMBL" id="KIK81000.1"/>
    </source>
</evidence>
<dbReference type="AlphaFoldDB" id="A0A0D0DPQ7"/>
<accession>A0A0D0DPQ7</accession>
<dbReference type="InterPro" id="IPR041588">
    <property type="entry name" value="Integrase_H2C2"/>
</dbReference>
<evidence type="ECO:0000313" key="3">
    <source>
        <dbReference type="Proteomes" id="UP000054538"/>
    </source>
</evidence>
<dbReference type="PANTHER" id="PTHR37984">
    <property type="entry name" value="PROTEIN CBG26694"/>
    <property type="match status" value="1"/>
</dbReference>
<proteinExistence type="predicted"/>
<dbReference type="Pfam" id="PF17921">
    <property type="entry name" value="Integrase_H2C2"/>
    <property type="match status" value="1"/>
</dbReference>
<feature type="domain" description="Integrase zinc-binding" evidence="1">
    <location>
        <begin position="125"/>
        <end position="179"/>
    </location>
</feature>
<sequence length="487" mass="55872">IAVINDQGFLSPAVANLSVSLAHGTQWAISTPQQYSSLPPLFYPEFMASLADTTAQPMILKSGRAAGKEAKSAQIWELPETCIRPADLLDVEYASFINSMCHFFLLDGLQWCQEPHGRHQLVVHEEKWYRLIKEAHNDLRHKGVFTVCTGLLLRFWWPMLVEDVKWYIHTCHECQICQTQKLHIPPSMPAIGGLFQKAHIDTMQMPKAGGFHHIVQAHCHWPLLFLRISSADWALFLRLYNIHHIHISPYNSQGNIIIEQRHYDACEVIIKSAEGDESRWYRSAHSVFWAEWVTIIKSTGLSPYFITHGIELLFPFDLSEATYLVPLPDMDPLSTTGLITWHACQKCWEDLDAIHSKVLKARFLSIKQFEETFKNWIKDYDFPPGSLVLIWNLRVKKELNWKTKPWYTGPMIVLFWTTGGLYLLAELDGSVSKLWFAAFQLLPYHPHSTSWIAVTTIMGLDEEALDHLAGIEDEEPDNEGQAFNNLP</sequence>